<name>A0A2K1R1C9_9PEZI</name>
<dbReference type="AlphaFoldDB" id="A0A2K1R1C9"/>
<sequence>MPSSSSGQTPTELLLSSQANVIIAHLHYHANTTQLPTTRNLPAQPSPNLTIHIIDFLSTTLDAPTSSRTPVPTNPDQDQDQDHTHASALRPPSKATIASIREIAMHRPLPSQLLESLATWLDEMAQTLAQRGRVSEAEQALALKGGVLRWAEPEGEGERDVGRGVEESRKGLEGVCLRWGS</sequence>
<reference evidence="2 3" key="1">
    <citation type="submission" date="2017-06" db="EMBL/GenBank/DDBJ databases">
        <title>Draft genome sequence of a variant of Elsinoe murrayae.</title>
        <authorList>
            <person name="Cheng Q."/>
        </authorList>
    </citation>
    <scope>NUCLEOTIDE SEQUENCE [LARGE SCALE GENOMIC DNA]</scope>
    <source>
        <strain evidence="2 3">CQ-2017a</strain>
    </source>
</reference>
<comment type="caution">
    <text evidence="2">The sequence shown here is derived from an EMBL/GenBank/DDBJ whole genome shotgun (WGS) entry which is preliminary data.</text>
</comment>
<protein>
    <submittedName>
        <fullName evidence="2">Uncharacterized protein</fullName>
    </submittedName>
</protein>
<proteinExistence type="predicted"/>
<feature type="compositionally biased region" description="Polar residues" evidence="1">
    <location>
        <begin position="62"/>
        <end position="76"/>
    </location>
</feature>
<dbReference type="EMBL" id="NKHZ01000012">
    <property type="protein sequence ID" value="PNS21098.1"/>
    <property type="molecule type" value="Genomic_DNA"/>
</dbReference>
<dbReference type="Proteomes" id="UP000243797">
    <property type="component" value="Unassembled WGS sequence"/>
</dbReference>
<dbReference type="InParanoid" id="A0A2K1R1C9"/>
<gene>
    <name evidence="2" type="ORF">CAC42_3436</name>
</gene>
<keyword evidence="3" id="KW-1185">Reference proteome</keyword>
<feature type="region of interest" description="Disordered" evidence="1">
    <location>
        <begin position="62"/>
        <end position="93"/>
    </location>
</feature>
<dbReference type="OrthoDB" id="3941186at2759"/>
<accession>A0A2K1R1C9</accession>
<evidence type="ECO:0000256" key="1">
    <source>
        <dbReference type="SAM" id="MobiDB-lite"/>
    </source>
</evidence>
<organism evidence="2 3">
    <name type="scientific">Sphaceloma murrayae</name>
    <dbReference type="NCBI Taxonomy" id="2082308"/>
    <lineage>
        <taxon>Eukaryota</taxon>
        <taxon>Fungi</taxon>
        <taxon>Dikarya</taxon>
        <taxon>Ascomycota</taxon>
        <taxon>Pezizomycotina</taxon>
        <taxon>Dothideomycetes</taxon>
        <taxon>Dothideomycetidae</taxon>
        <taxon>Myriangiales</taxon>
        <taxon>Elsinoaceae</taxon>
        <taxon>Sphaceloma</taxon>
    </lineage>
</organism>
<evidence type="ECO:0000313" key="2">
    <source>
        <dbReference type="EMBL" id="PNS21098.1"/>
    </source>
</evidence>
<evidence type="ECO:0000313" key="3">
    <source>
        <dbReference type="Proteomes" id="UP000243797"/>
    </source>
</evidence>